<dbReference type="Pfam" id="PF03649">
    <property type="entry name" value="UPF0014"/>
    <property type="match status" value="1"/>
</dbReference>
<feature type="transmembrane region" description="Helical" evidence="6">
    <location>
        <begin position="118"/>
        <end position="139"/>
    </location>
</feature>
<comment type="similarity">
    <text evidence="2">Belongs to the UPF0014 family.</text>
</comment>
<keyword evidence="3 6" id="KW-0812">Transmembrane</keyword>
<evidence type="ECO:0000256" key="5">
    <source>
        <dbReference type="ARBA" id="ARBA00023136"/>
    </source>
</evidence>
<evidence type="ECO:0000313" key="7">
    <source>
        <dbReference type="EMBL" id="AOZ73061.1"/>
    </source>
</evidence>
<comment type="subcellular location">
    <subcellularLocation>
        <location evidence="1">Membrane</location>
        <topology evidence="1">Multi-pass membrane protein</topology>
    </subcellularLocation>
</comment>
<dbReference type="PANTHER" id="PTHR30028">
    <property type="entry name" value="UPF0014 INNER MEMBRANE PROTEIN YBBM-RELATED"/>
    <property type="match status" value="1"/>
</dbReference>
<name>A0A1D9ML13_9ACTO</name>
<evidence type="ECO:0000256" key="4">
    <source>
        <dbReference type="ARBA" id="ARBA00022989"/>
    </source>
</evidence>
<dbReference type="AlphaFoldDB" id="A0A1D9ML13"/>
<feature type="transmembrane region" description="Helical" evidence="6">
    <location>
        <begin position="217"/>
        <end position="239"/>
    </location>
</feature>
<dbReference type="PANTHER" id="PTHR30028:SF0">
    <property type="entry name" value="PROTEIN ALUMINUM SENSITIVE 3"/>
    <property type="match status" value="1"/>
</dbReference>
<dbReference type="GO" id="GO:0005886">
    <property type="term" value="C:plasma membrane"/>
    <property type="evidence" value="ECO:0007669"/>
    <property type="project" value="TreeGrafter"/>
</dbReference>
<feature type="transmembrane region" description="Helical" evidence="6">
    <location>
        <begin position="193"/>
        <end position="211"/>
    </location>
</feature>
<keyword evidence="8" id="KW-1185">Reference proteome</keyword>
<reference evidence="7 8" key="1">
    <citation type="submission" date="2016-10" db="EMBL/GenBank/DDBJ databases">
        <title>Actinomyces aegypiusis sp. nov., isolated from the Aegypius monachus in Qinghai Tibet Plateau China.</title>
        <authorList>
            <person name="Wang Y."/>
        </authorList>
    </citation>
    <scope>NUCLEOTIDE SEQUENCE [LARGE SCALE GENOMIC DNA]</scope>
    <source>
        <strain evidence="7 8">VUL4_3</strain>
    </source>
</reference>
<accession>A0A1D9ML13</accession>
<evidence type="ECO:0008006" key="9">
    <source>
        <dbReference type="Google" id="ProtNLM"/>
    </source>
</evidence>
<keyword evidence="5 6" id="KW-0472">Membrane</keyword>
<evidence type="ECO:0000256" key="6">
    <source>
        <dbReference type="SAM" id="Phobius"/>
    </source>
</evidence>
<evidence type="ECO:0000256" key="2">
    <source>
        <dbReference type="ARBA" id="ARBA00005268"/>
    </source>
</evidence>
<dbReference type="OrthoDB" id="3212530at2"/>
<evidence type="ECO:0000256" key="3">
    <source>
        <dbReference type="ARBA" id="ARBA00022692"/>
    </source>
</evidence>
<feature type="transmembrane region" description="Helical" evidence="6">
    <location>
        <begin position="6"/>
        <end position="25"/>
    </location>
</feature>
<feature type="transmembrane region" description="Helical" evidence="6">
    <location>
        <begin position="87"/>
        <end position="112"/>
    </location>
</feature>
<protein>
    <recommendedName>
        <fullName evidence="9">ABC transporter permease</fullName>
    </recommendedName>
</protein>
<dbReference type="Proteomes" id="UP000176288">
    <property type="component" value="Chromosome"/>
</dbReference>
<proteinExistence type="inferred from homology"/>
<dbReference type="RefSeq" id="WP_071164525.1">
    <property type="nucleotide sequence ID" value="NZ_CP017812.1"/>
</dbReference>
<dbReference type="STRING" id="1912795.BK816_06970"/>
<dbReference type="KEGG" id="avu:BK816_06970"/>
<sequence length="247" mass="26138">MAISTTALLHTLIGCAIFLALTLAIQKWYGVQLGWQPLIAGLRAVIQLAALSLILHGIFDNIYLAWVFVGVMMLIASLTSMRRSKGLIYGAIAAPAGIVVSASITIIAIFAIHMLDFSVSHLIAVGGIVTGNCMSAATLTGRRFMASSKAMRGEIEGWLALGAPPQRAFLDVSRVSIREMLIPKIDQTKNTGLVTLPGAFVGALMGGAVPIEAAQFQIVVLISIMFASTLTATIQTMILSRATKLSI</sequence>
<dbReference type="InterPro" id="IPR005226">
    <property type="entry name" value="UPF0014_fam"/>
</dbReference>
<keyword evidence="4 6" id="KW-1133">Transmembrane helix</keyword>
<feature type="transmembrane region" description="Helical" evidence="6">
    <location>
        <begin position="37"/>
        <end position="56"/>
    </location>
</feature>
<evidence type="ECO:0000313" key="8">
    <source>
        <dbReference type="Proteomes" id="UP000176288"/>
    </source>
</evidence>
<evidence type="ECO:0000256" key="1">
    <source>
        <dbReference type="ARBA" id="ARBA00004141"/>
    </source>
</evidence>
<gene>
    <name evidence="7" type="ORF">BK816_06970</name>
</gene>
<organism evidence="7 8">
    <name type="scientific">Boudabousia tangfeifanii</name>
    <dbReference type="NCBI Taxonomy" id="1912795"/>
    <lineage>
        <taxon>Bacteria</taxon>
        <taxon>Bacillati</taxon>
        <taxon>Actinomycetota</taxon>
        <taxon>Actinomycetes</taxon>
        <taxon>Actinomycetales</taxon>
        <taxon>Actinomycetaceae</taxon>
        <taxon>Boudabousia</taxon>
    </lineage>
</organism>
<dbReference type="EMBL" id="CP017812">
    <property type="protein sequence ID" value="AOZ73061.1"/>
    <property type="molecule type" value="Genomic_DNA"/>
</dbReference>